<proteinExistence type="inferred from homology"/>
<evidence type="ECO:0000256" key="4">
    <source>
        <dbReference type="ARBA" id="ARBA00022729"/>
    </source>
</evidence>
<dbReference type="AlphaFoldDB" id="A0A7S3K2S3"/>
<dbReference type="Pfam" id="PF00884">
    <property type="entry name" value="Sulfatase"/>
    <property type="match status" value="1"/>
</dbReference>
<evidence type="ECO:0000256" key="6">
    <source>
        <dbReference type="ARBA" id="ARBA00022837"/>
    </source>
</evidence>
<dbReference type="CDD" id="cd16030">
    <property type="entry name" value="iduronate-2-sulfatase"/>
    <property type="match status" value="1"/>
</dbReference>
<dbReference type="InterPro" id="IPR000917">
    <property type="entry name" value="Sulfatase_N"/>
</dbReference>
<keyword evidence="6" id="KW-0106">Calcium</keyword>
<keyword evidence="3" id="KW-0479">Metal-binding</keyword>
<gene>
    <name evidence="8" type="ORF">ALAG00032_LOCUS11053</name>
</gene>
<dbReference type="GO" id="GO:0046872">
    <property type="term" value="F:metal ion binding"/>
    <property type="evidence" value="ECO:0007669"/>
    <property type="project" value="UniProtKB-KW"/>
</dbReference>
<evidence type="ECO:0000256" key="3">
    <source>
        <dbReference type="ARBA" id="ARBA00022723"/>
    </source>
</evidence>
<evidence type="ECO:0000256" key="5">
    <source>
        <dbReference type="ARBA" id="ARBA00022801"/>
    </source>
</evidence>
<dbReference type="Gene3D" id="3.40.720.10">
    <property type="entry name" value="Alkaline Phosphatase, subunit A"/>
    <property type="match status" value="1"/>
</dbReference>
<comment type="cofactor">
    <cofactor evidence="1">
        <name>Ca(2+)</name>
        <dbReference type="ChEBI" id="CHEBI:29108"/>
    </cofactor>
</comment>
<sequence length="548" mass="63488">MRRLNERLIILLRIIHIYEGIQNEKKNVLWFLIDDLRPQFGRAYGQSETYTPNLDKLAVESVVFKKAYCQLTVCSPSRNSFLTGRRPDSIRVYNFVDHFRITNEGRDSIALPQYFKNNGYYVIGGGKTYQPGKPPDYDGLKSWSEPPLPLTKNLTRCHHVHPRSKRILDVCPEMLARRDFMDERTADHSENAIRRAVASSQPFFVVAGFYRPHLRWHVPQSYYDLYNNNKISVAQNSRFKPHGMPDIAWTSEGCHTLTTLEYGTHQIEMNQPLSLNIAAELRKGYYACVSFIDHLVGRLLTVVNSFQGLRKNTIILVSSDHGFHLGEQASWTKHTLFEHSARVPLMIRFPHLLPPRIIYHPVELVDIYRTLADLAGLPQPPDHIQGRSLRRTALYNTPIRNFSLTQYPRCPKSWDRLWDSNCKRITAKQIPIMGYSLRVNGFRFTEWYQWRDNSIHHSMLSLHSSSDTPAKIIATELYQFDETQIDDADAYERQNLAHIAEAQCSVINFRHALRLLITTCQHSPPQELIPPCELEVSRYIANAQICMI</sequence>
<dbReference type="PANTHER" id="PTHR45953:SF1">
    <property type="entry name" value="IDURONATE 2-SULFATASE"/>
    <property type="match status" value="1"/>
</dbReference>
<feature type="domain" description="Sulfatase N-terminal" evidence="7">
    <location>
        <begin position="26"/>
        <end position="376"/>
    </location>
</feature>
<comment type="similarity">
    <text evidence="2">Belongs to the sulfatase family.</text>
</comment>
<protein>
    <recommendedName>
        <fullName evidence="7">Sulfatase N-terminal domain-containing protein</fullName>
    </recommendedName>
</protein>
<organism evidence="8">
    <name type="scientific">Aureoumbra lagunensis</name>
    <dbReference type="NCBI Taxonomy" id="44058"/>
    <lineage>
        <taxon>Eukaryota</taxon>
        <taxon>Sar</taxon>
        <taxon>Stramenopiles</taxon>
        <taxon>Ochrophyta</taxon>
        <taxon>Pelagophyceae</taxon>
        <taxon>Pelagomonadales</taxon>
        <taxon>Aureoumbra</taxon>
    </lineage>
</organism>
<dbReference type="PANTHER" id="PTHR45953">
    <property type="entry name" value="IDURONATE 2-SULFATASE"/>
    <property type="match status" value="1"/>
</dbReference>
<dbReference type="GO" id="GO:0005737">
    <property type="term" value="C:cytoplasm"/>
    <property type="evidence" value="ECO:0007669"/>
    <property type="project" value="TreeGrafter"/>
</dbReference>
<dbReference type="EMBL" id="HBIJ01016587">
    <property type="protein sequence ID" value="CAE0370289.1"/>
    <property type="molecule type" value="Transcribed_RNA"/>
</dbReference>
<evidence type="ECO:0000313" key="8">
    <source>
        <dbReference type="EMBL" id="CAE0370289.1"/>
    </source>
</evidence>
<name>A0A7S3K2S3_9STRA</name>
<keyword evidence="4" id="KW-0732">Signal</keyword>
<accession>A0A7S3K2S3</accession>
<evidence type="ECO:0000256" key="2">
    <source>
        <dbReference type="ARBA" id="ARBA00008779"/>
    </source>
</evidence>
<evidence type="ECO:0000256" key="1">
    <source>
        <dbReference type="ARBA" id="ARBA00001913"/>
    </source>
</evidence>
<dbReference type="InterPro" id="IPR035874">
    <property type="entry name" value="IDS"/>
</dbReference>
<dbReference type="SUPFAM" id="SSF53649">
    <property type="entry name" value="Alkaline phosphatase-like"/>
    <property type="match status" value="1"/>
</dbReference>
<dbReference type="InterPro" id="IPR017850">
    <property type="entry name" value="Alkaline_phosphatase_core_sf"/>
</dbReference>
<keyword evidence="5" id="KW-0378">Hydrolase</keyword>
<reference evidence="8" key="1">
    <citation type="submission" date="2021-01" db="EMBL/GenBank/DDBJ databases">
        <authorList>
            <person name="Corre E."/>
            <person name="Pelletier E."/>
            <person name="Niang G."/>
            <person name="Scheremetjew M."/>
            <person name="Finn R."/>
            <person name="Kale V."/>
            <person name="Holt S."/>
            <person name="Cochrane G."/>
            <person name="Meng A."/>
            <person name="Brown T."/>
            <person name="Cohen L."/>
        </authorList>
    </citation>
    <scope>NUCLEOTIDE SEQUENCE</scope>
    <source>
        <strain evidence="8">CCMP1510</strain>
    </source>
</reference>
<dbReference type="GO" id="GO:0004423">
    <property type="term" value="F:iduronate-2-sulfatase activity"/>
    <property type="evidence" value="ECO:0007669"/>
    <property type="project" value="InterPro"/>
</dbReference>
<evidence type="ECO:0000259" key="7">
    <source>
        <dbReference type="Pfam" id="PF00884"/>
    </source>
</evidence>